<comment type="caution">
    <text evidence="7">The sequence shown here is derived from an EMBL/GenBank/DDBJ whole genome shotgun (WGS) entry which is preliminary data.</text>
</comment>
<evidence type="ECO:0000256" key="5">
    <source>
        <dbReference type="SAM" id="MobiDB-lite"/>
    </source>
</evidence>
<evidence type="ECO:0000259" key="6">
    <source>
        <dbReference type="PROSITE" id="PS50977"/>
    </source>
</evidence>
<dbReference type="SUPFAM" id="SSF48498">
    <property type="entry name" value="Tetracyclin repressor-like, C-terminal domain"/>
    <property type="match status" value="1"/>
</dbReference>
<dbReference type="PROSITE" id="PS50977">
    <property type="entry name" value="HTH_TETR_2"/>
    <property type="match status" value="1"/>
</dbReference>
<keyword evidence="3" id="KW-0804">Transcription</keyword>
<dbReference type="PANTHER" id="PTHR30055:SF234">
    <property type="entry name" value="HTH-TYPE TRANSCRIPTIONAL REGULATOR BETI"/>
    <property type="match status" value="1"/>
</dbReference>
<evidence type="ECO:0000313" key="8">
    <source>
        <dbReference type="Proteomes" id="UP000573327"/>
    </source>
</evidence>
<keyword evidence="1" id="KW-0805">Transcription regulation</keyword>
<name>A0A7W7WIN2_9ACTN</name>
<dbReference type="Gene3D" id="1.10.357.10">
    <property type="entry name" value="Tetracycline Repressor, domain 2"/>
    <property type="match status" value="1"/>
</dbReference>
<evidence type="ECO:0000256" key="4">
    <source>
        <dbReference type="PROSITE-ProRule" id="PRU00335"/>
    </source>
</evidence>
<organism evidence="7 8">
    <name type="scientific">Kitasatospora gansuensis</name>
    <dbReference type="NCBI Taxonomy" id="258050"/>
    <lineage>
        <taxon>Bacteria</taxon>
        <taxon>Bacillati</taxon>
        <taxon>Actinomycetota</taxon>
        <taxon>Actinomycetes</taxon>
        <taxon>Kitasatosporales</taxon>
        <taxon>Streptomycetaceae</taxon>
        <taxon>Kitasatospora</taxon>
    </lineage>
</organism>
<dbReference type="InterPro" id="IPR009057">
    <property type="entry name" value="Homeodomain-like_sf"/>
</dbReference>
<evidence type="ECO:0000313" key="7">
    <source>
        <dbReference type="EMBL" id="MBB4948030.1"/>
    </source>
</evidence>
<keyword evidence="8" id="KW-1185">Reference proteome</keyword>
<evidence type="ECO:0000256" key="3">
    <source>
        <dbReference type="ARBA" id="ARBA00023163"/>
    </source>
</evidence>
<reference evidence="7 8" key="1">
    <citation type="submission" date="2020-08" db="EMBL/GenBank/DDBJ databases">
        <title>Sequencing the genomes of 1000 actinobacteria strains.</title>
        <authorList>
            <person name="Klenk H.-P."/>
        </authorList>
    </citation>
    <scope>NUCLEOTIDE SEQUENCE [LARGE SCALE GENOMIC DNA]</scope>
    <source>
        <strain evidence="7 8">DSM 44786</strain>
    </source>
</reference>
<evidence type="ECO:0000256" key="1">
    <source>
        <dbReference type="ARBA" id="ARBA00023015"/>
    </source>
</evidence>
<dbReference type="Pfam" id="PF00440">
    <property type="entry name" value="TetR_N"/>
    <property type="match status" value="1"/>
</dbReference>
<gene>
    <name evidence="7" type="ORF">F4556_003565</name>
</gene>
<dbReference type="InterPro" id="IPR047923">
    <property type="entry name" value="ArpA-like"/>
</dbReference>
<accession>A0A7W7WIN2</accession>
<sequence length="215" mass="23365">MEDAPKLAGWESTPPSARRSPDLRQDRAQRTRELVLNCAAELFAARGFHGTSVQDVAAAAKMTKGAVYFHFPGKEVLAVAVVEAHYTRWPALLERAKAQQAGPLGTVLAMVDGAAEAFADDVVVQAGARLQLESILIGLPLPTPYIGWIELLTDLLGQALEQGELRPDVDPGAAARTIVSAFFGMQHISATLYDRADLRERWSEVRELVLLPLRA</sequence>
<dbReference type="InterPro" id="IPR050109">
    <property type="entry name" value="HTH-type_TetR-like_transc_reg"/>
</dbReference>
<dbReference type="InterPro" id="IPR001647">
    <property type="entry name" value="HTH_TetR"/>
</dbReference>
<keyword evidence="2 4" id="KW-0238">DNA-binding</keyword>
<proteinExistence type="predicted"/>
<evidence type="ECO:0000256" key="2">
    <source>
        <dbReference type="ARBA" id="ARBA00023125"/>
    </source>
</evidence>
<dbReference type="Proteomes" id="UP000573327">
    <property type="component" value="Unassembled WGS sequence"/>
</dbReference>
<protein>
    <submittedName>
        <fullName evidence="7">AcrR family transcriptional regulator</fullName>
    </submittedName>
</protein>
<dbReference type="PRINTS" id="PR00455">
    <property type="entry name" value="HTHTETR"/>
</dbReference>
<feature type="DNA-binding region" description="H-T-H motif" evidence="4">
    <location>
        <begin position="52"/>
        <end position="71"/>
    </location>
</feature>
<dbReference type="NCBIfam" id="NF041196">
    <property type="entry name" value="ScbR_bind_reg"/>
    <property type="match status" value="1"/>
</dbReference>
<dbReference type="RefSeq" id="WP_313068346.1">
    <property type="nucleotide sequence ID" value="NZ_JACHJR010000001.1"/>
</dbReference>
<dbReference type="InterPro" id="IPR036271">
    <property type="entry name" value="Tet_transcr_reg_TetR-rel_C_sf"/>
</dbReference>
<feature type="region of interest" description="Disordered" evidence="5">
    <location>
        <begin position="1"/>
        <end position="26"/>
    </location>
</feature>
<dbReference type="AlphaFoldDB" id="A0A7W7WIN2"/>
<dbReference type="PANTHER" id="PTHR30055">
    <property type="entry name" value="HTH-TYPE TRANSCRIPTIONAL REGULATOR RUTR"/>
    <property type="match status" value="1"/>
</dbReference>
<feature type="domain" description="HTH tetR-type" evidence="6">
    <location>
        <begin position="29"/>
        <end position="89"/>
    </location>
</feature>
<dbReference type="Pfam" id="PF21935">
    <property type="entry name" value="TetR_C_45"/>
    <property type="match status" value="1"/>
</dbReference>
<dbReference type="InterPro" id="IPR054126">
    <property type="entry name" value="CprB_TetR_C"/>
</dbReference>
<dbReference type="GO" id="GO:0003700">
    <property type="term" value="F:DNA-binding transcription factor activity"/>
    <property type="evidence" value="ECO:0007669"/>
    <property type="project" value="TreeGrafter"/>
</dbReference>
<dbReference type="SUPFAM" id="SSF46689">
    <property type="entry name" value="Homeodomain-like"/>
    <property type="match status" value="1"/>
</dbReference>
<dbReference type="GO" id="GO:0000976">
    <property type="term" value="F:transcription cis-regulatory region binding"/>
    <property type="evidence" value="ECO:0007669"/>
    <property type="project" value="TreeGrafter"/>
</dbReference>
<dbReference type="EMBL" id="JACHJR010000001">
    <property type="protein sequence ID" value="MBB4948030.1"/>
    <property type="molecule type" value="Genomic_DNA"/>
</dbReference>